<dbReference type="InterPro" id="IPR043128">
    <property type="entry name" value="Rev_trsase/Diguanyl_cyclase"/>
</dbReference>
<accession>A0ABP0HEK6</accession>
<dbReference type="EMBL" id="CAXAMN010000250">
    <property type="protein sequence ID" value="CAK8987290.1"/>
    <property type="molecule type" value="Genomic_DNA"/>
</dbReference>
<name>A0ABP0HEK6_9DINO</name>
<evidence type="ECO:0000256" key="1">
    <source>
        <dbReference type="SAM" id="MobiDB-lite"/>
    </source>
</evidence>
<feature type="non-terminal residue" evidence="2">
    <location>
        <position position="1"/>
    </location>
</feature>
<evidence type="ECO:0000313" key="2">
    <source>
        <dbReference type="EMBL" id="CAK8987290.1"/>
    </source>
</evidence>
<dbReference type="InterPro" id="IPR043502">
    <property type="entry name" value="DNA/RNA_pol_sf"/>
</dbReference>
<sequence>EVTRTILGRHSRAAAETYAIYSRDLIVAPTRELQGVINKVPQTETWFVNEKSHILHVLSNAASGDDFLHRDIPHAAMASILDSEAQFDLRSNECKVIDQQEFTAWVRTLEPHATLGGIASLRRLTFESQTQLLALLKEQVTAPEAMPRKVPQAEREARLALVQGRLNGVLIEGVMEPGHALLDAVVHMVEKNQFKYLSPDRCISRVHELTNQKTPDRILEIEANKIVVKNQDEGLEVAAHSSLQILEALKRRGIALEFGDCMDYNKREKYLQTLFQHLHREPPPGFQRCTVSQLVAADKEAWKRVIELNVKPRRAEDGSRPLDTQLLQALTSYEVSFTLIPLPSKPKPEPKRDKGDYQLQDGSKGKGKPLTGPKPLRSEEFPDGLPNLNTLDRIRETAYPLQLAYTIAHAFASIAVDRGWSPPGQPLTPPSKVHYAFLRAVVGQQPKASRLPPVLSEYAEVIHRHFNPQTLPIQPGQLLPSDWQDIPAGSKFLKYTPLRLTGGDGNRNVGEVEAGKVSGAFGVYRSPDVFVKEAEEDQIRQSLPDHAKAILAPKRIALWTHLLREYNYPDQGVVDELIGGVRLTGPVPRSAVFEHSFKPALLTEGELQKGAPASRAALIHSVRSSGDAFIDAEVYRKTQEEVRLIDDFSCSMVNQTTQVETTPQLHTLDVIAALLLELAKEWVGKTVDLAAAYRQLAISPQSLWASYVATFNPTSRRVEIYQVLAWPFGASSSVYGFIRVAHSLWWLGCVGLDFVWTSFYDDFVTLARNGEQDLVDRAVKQGDKDQPFGQTFCALGVEISFKSWSKGIAVWQNTKRRIRELVETIDKILEAGELAQPLALSLRGRMQFARCQIWGRSSKICLNAITNHAYGGPSKKLSPE</sequence>
<feature type="non-terminal residue" evidence="2">
    <location>
        <position position="880"/>
    </location>
</feature>
<protein>
    <submittedName>
        <fullName evidence="2">Uncharacterized protein</fullName>
    </submittedName>
</protein>
<feature type="compositionally biased region" description="Basic and acidic residues" evidence="1">
    <location>
        <begin position="346"/>
        <end position="356"/>
    </location>
</feature>
<evidence type="ECO:0000313" key="3">
    <source>
        <dbReference type="Proteomes" id="UP001642484"/>
    </source>
</evidence>
<gene>
    <name evidence="2" type="ORF">CCMP2556_LOCUS818</name>
</gene>
<reference evidence="2 3" key="1">
    <citation type="submission" date="2024-02" db="EMBL/GenBank/DDBJ databases">
        <authorList>
            <person name="Chen Y."/>
            <person name="Shah S."/>
            <person name="Dougan E. K."/>
            <person name="Thang M."/>
            <person name="Chan C."/>
        </authorList>
    </citation>
    <scope>NUCLEOTIDE SEQUENCE [LARGE SCALE GENOMIC DNA]</scope>
</reference>
<dbReference type="Proteomes" id="UP001642484">
    <property type="component" value="Unassembled WGS sequence"/>
</dbReference>
<dbReference type="Gene3D" id="3.30.70.270">
    <property type="match status" value="1"/>
</dbReference>
<feature type="region of interest" description="Disordered" evidence="1">
    <location>
        <begin position="341"/>
        <end position="385"/>
    </location>
</feature>
<dbReference type="Gene3D" id="3.10.10.10">
    <property type="entry name" value="HIV Type 1 Reverse Transcriptase, subunit A, domain 1"/>
    <property type="match status" value="1"/>
</dbReference>
<comment type="caution">
    <text evidence="2">The sequence shown here is derived from an EMBL/GenBank/DDBJ whole genome shotgun (WGS) entry which is preliminary data.</text>
</comment>
<keyword evidence="3" id="KW-1185">Reference proteome</keyword>
<proteinExistence type="predicted"/>
<organism evidence="2 3">
    <name type="scientific">Durusdinium trenchii</name>
    <dbReference type="NCBI Taxonomy" id="1381693"/>
    <lineage>
        <taxon>Eukaryota</taxon>
        <taxon>Sar</taxon>
        <taxon>Alveolata</taxon>
        <taxon>Dinophyceae</taxon>
        <taxon>Suessiales</taxon>
        <taxon>Symbiodiniaceae</taxon>
        <taxon>Durusdinium</taxon>
    </lineage>
</organism>
<dbReference type="SUPFAM" id="SSF56672">
    <property type="entry name" value="DNA/RNA polymerases"/>
    <property type="match status" value="1"/>
</dbReference>